<dbReference type="InterPro" id="IPR036869">
    <property type="entry name" value="J_dom_sf"/>
</dbReference>
<dbReference type="SUPFAM" id="SSF46565">
    <property type="entry name" value="Chaperone J-domain"/>
    <property type="match status" value="1"/>
</dbReference>
<dbReference type="Pfam" id="PF00226">
    <property type="entry name" value="DnaJ"/>
    <property type="match status" value="1"/>
</dbReference>
<protein>
    <recommendedName>
        <fullName evidence="2">J domain-containing protein</fullName>
    </recommendedName>
</protein>
<dbReference type="SUPFAM" id="SSF49493">
    <property type="entry name" value="HSP40/DnaJ peptide-binding domain"/>
    <property type="match status" value="2"/>
</dbReference>
<accession>A0A6C0AT20</accession>
<dbReference type="GO" id="GO:0006457">
    <property type="term" value="P:protein folding"/>
    <property type="evidence" value="ECO:0007669"/>
    <property type="project" value="InterPro"/>
</dbReference>
<dbReference type="GO" id="GO:0005829">
    <property type="term" value="C:cytosol"/>
    <property type="evidence" value="ECO:0007669"/>
    <property type="project" value="TreeGrafter"/>
</dbReference>
<dbReference type="Pfam" id="PF01556">
    <property type="entry name" value="DnaJ_C"/>
    <property type="match status" value="1"/>
</dbReference>
<dbReference type="CDD" id="cd06257">
    <property type="entry name" value="DnaJ"/>
    <property type="match status" value="1"/>
</dbReference>
<name>A0A6C0AT20_9ZZZZ</name>
<proteinExistence type="predicted"/>
<dbReference type="PROSITE" id="PS50076">
    <property type="entry name" value="DNAJ_2"/>
    <property type="match status" value="1"/>
</dbReference>
<dbReference type="GO" id="GO:0051087">
    <property type="term" value="F:protein-folding chaperone binding"/>
    <property type="evidence" value="ECO:0007669"/>
    <property type="project" value="TreeGrafter"/>
</dbReference>
<dbReference type="PRINTS" id="PR00625">
    <property type="entry name" value="JDOMAIN"/>
</dbReference>
<evidence type="ECO:0000256" key="1">
    <source>
        <dbReference type="ARBA" id="ARBA00023186"/>
    </source>
</evidence>
<evidence type="ECO:0000313" key="3">
    <source>
        <dbReference type="EMBL" id="QHS82451.1"/>
    </source>
</evidence>
<dbReference type="Gene3D" id="1.10.287.110">
    <property type="entry name" value="DnaJ domain"/>
    <property type="match status" value="1"/>
</dbReference>
<reference evidence="3" key="1">
    <citation type="journal article" date="2020" name="Nature">
        <title>Giant virus diversity and host interactions through global metagenomics.</title>
        <authorList>
            <person name="Schulz F."/>
            <person name="Roux S."/>
            <person name="Paez-Espino D."/>
            <person name="Jungbluth S."/>
            <person name="Walsh D.A."/>
            <person name="Denef V.J."/>
            <person name="McMahon K.D."/>
            <person name="Konstantinidis K.T."/>
            <person name="Eloe-Fadrosh E.A."/>
            <person name="Kyrpides N.C."/>
            <person name="Woyke T."/>
        </authorList>
    </citation>
    <scope>NUCLEOTIDE SEQUENCE</scope>
    <source>
        <strain evidence="3">GVMAG-S-1101165-79</strain>
    </source>
</reference>
<dbReference type="GO" id="GO:0051082">
    <property type="term" value="F:unfolded protein binding"/>
    <property type="evidence" value="ECO:0007669"/>
    <property type="project" value="InterPro"/>
</dbReference>
<organism evidence="3">
    <name type="scientific">viral metagenome</name>
    <dbReference type="NCBI Taxonomy" id="1070528"/>
    <lineage>
        <taxon>unclassified sequences</taxon>
        <taxon>metagenomes</taxon>
        <taxon>organismal metagenomes</taxon>
    </lineage>
</organism>
<dbReference type="InterPro" id="IPR051339">
    <property type="entry name" value="DnaJ_subfamily_B"/>
</dbReference>
<dbReference type="InterPro" id="IPR001623">
    <property type="entry name" value="DnaJ_domain"/>
</dbReference>
<dbReference type="PANTHER" id="PTHR24078:SF553">
    <property type="entry name" value="DNAJ HOMOLOG SUBFAMILY B MEMBER 5"/>
    <property type="match status" value="1"/>
</dbReference>
<sequence>MSDNFYNTLGVNEKASGDEIKKAYRTLQMKYHPDKNQSSQESIVMTQKINEAYETLGDPQKREEYDFTKNNPNPFMRMNSTGGSGGMEVPMDDIFKMFFGFPGMPGMPGMPGPPGMGGPGGFPGMPGVRIFHGGPMGFQEAIQKPSPIIKTLIITMEQVLTGATIPLDIEKWVIDNGLKVHELETIYVTVPAGIDENEIIILRDKGNILNEQIKGDVKIFIKINNDTNFKRSGLDLIVDKNITLKESLCGFSFEIKYINGKSYTLNNNKGNIIPPEYKKVYPGMGLPRGDHKGNMIIHFHVDFPENLTSEQIERLSEVL</sequence>
<dbReference type="AlphaFoldDB" id="A0A6C0AT20"/>
<evidence type="ECO:0000259" key="2">
    <source>
        <dbReference type="PROSITE" id="PS50076"/>
    </source>
</evidence>
<dbReference type="PANTHER" id="PTHR24078">
    <property type="entry name" value="DNAJ HOMOLOG SUBFAMILY C MEMBER"/>
    <property type="match status" value="1"/>
</dbReference>
<dbReference type="FunFam" id="2.60.260.20:FF:000013">
    <property type="entry name" value="DnaJ subfamily B member 11"/>
    <property type="match status" value="1"/>
</dbReference>
<keyword evidence="1" id="KW-0143">Chaperone</keyword>
<dbReference type="Gene3D" id="2.60.260.20">
    <property type="entry name" value="Urease metallochaperone UreE, N-terminal domain"/>
    <property type="match status" value="2"/>
</dbReference>
<dbReference type="EMBL" id="MN740768">
    <property type="protein sequence ID" value="QHS82451.1"/>
    <property type="molecule type" value="Genomic_DNA"/>
</dbReference>
<feature type="domain" description="J" evidence="2">
    <location>
        <begin position="4"/>
        <end position="69"/>
    </location>
</feature>
<dbReference type="CDD" id="cd10747">
    <property type="entry name" value="DnaJ_C"/>
    <property type="match status" value="1"/>
</dbReference>
<dbReference type="InterPro" id="IPR002939">
    <property type="entry name" value="DnaJ_C"/>
</dbReference>
<dbReference type="InterPro" id="IPR008971">
    <property type="entry name" value="HSP40/DnaJ_pept-bd"/>
</dbReference>
<dbReference type="SMART" id="SM00271">
    <property type="entry name" value="DnaJ"/>
    <property type="match status" value="1"/>
</dbReference>